<evidence type="ECO:0000313" key="1">
    <source>
        <dbReference type="Proteomes" id="UP000887561"/>
    </source>
</evidence>
<dbReference type="WBParaSite" id="scaffold4652_cov217.g8488">
    <property type="protein sequence ID" value="scaffold4652_cov217.g8488"/>
    <property type="gene ID" value="scaffold4652_cov217.g8488"/>
</dbReference>
<protein>
    <submittedName>
        <fullName evidence="2">Uncharacterized protein</fullName>
    </submittedName>
</protein>
<name>A0A915MSL9_MELJA</name>
<accession>A0A915MSL9</accession>
<keyword evidence="1" id="KW-1185">Reference proteome</keyword>
<proteinExistence type="predicted"/>
<dbReference type="AlphaFoldDB" id="A0A915MSL9"/>
<organism evidence="1 2">
    <name type="scientific">Meloidogyne javanica</name>
    <name type="common">Root-knot nematode worm</name>
    <dbReference type="NCBI Taxonomy" id="6303"/>
    <lineage>
        <taxon>Eukaryota</taxon>
        <taxon>Metazoa</taxon>
        <taxon>Ecdysozoa</taxon>
        <taxon>Nematoda</taxon>
        <taxon>Chromadorea</taxon>
        <taxon>Rhabditida</taxon>
        <taxon>Tylenchina</taxon>
        <taxon>Tylenchomorpha</taxon>
        <taxon>Tylenchoidea</taxon>
        <taxon>Meloidogynidae</taxon>
        <taxon>Meloidogyninae</taxon>
        <taxon>Meloidogyne</taxon>
        <taxon>Meloidogyne incognita group</taxon>
    </lineage>
</organism>
<dbReference type="Proteomes" id="UP000887561">
    <property type="component" value="Unplaced"/>
</dbReference>
<reference evidence="2" key="1">
    <citation type="submission" date="2022-11" db="UniProtKB">
        <authorList>
            <consortium name="WormBaseParasite"/>
        </authorList>
    </citation>
    <scope>IDENTIFICATION</scope>
</reference>
<evidence type="ECO:0000313" key="2">
    <source>
        <dbReference type="WBParaSite" id="scaffold4652_cov217.g8488"/>
    </source>
</evidence>
<sequence>MGATDPNHAALLVKLWTGSFCKRKLIHENTEMEIRHLVSHEHFKLLKKFSSQILQKCTKPGMLSKLDLLIPNVTVQEFYEVDISSSKQGERLRNHFIKAILNDNESENILNKTAIQIISFIRLIDKIISQLEGVGSKKSVPNKSFNFSKALNLKSDDQLKDFRLTEVLKYKSDYDKIFNMDIEELIKEQTKLNIQQFKLYKKLIKNKNINNLKLDTISDYMKEKSVKILISVSERKEFLKWRQLIVANEFYEELGINNEIKLQNERENREILKEQIKEKSGGNIELAEISDNKVEGIEGGRYTPSNENTISEVVKSNEITISSVPDEVKEEQETAKNHIPNNKKESIFKEMNKNYSELIKLQM</sequence>